<evidence type="ECO:0000256" key="1">
    <source>
        <dbReference type="ARBA" id="ARBA00009574"/>
    </source>
</evidence>
<feature type="region of interest" description="Disordered" evidence="4">
    <location>
        <begin position="371"/>
        <end position="390"/>
    </location>
</feature>
<evidence type="ECO:0000256" key="3">
    <source>
        <dbReference type="ARBA" id="ARBA00023054"/>
    </source>
</evidence>
<proteinExistence type="inferred from homology"/>
<accession>F2QU98</accession>
<organism evidence="5 6">
    <name type="scientific">Komagataella phaffii (strain ATCC 76273 / CBS 7435 / CECT 11047 / NRRL Y-11430 / Wegner 21-1)</name>
    <name type="common">Yeast</name>
    <name type="synonym">Pichia pastoris</name>
    <dbReference type="NCBI Taxonomy" id="981350"/>
    <lineage>
        <taxon>Eukaryota</taxon>
        <taxon>Fungi</taxon>
        <taxon>Dikarya</taxon>
        <taxon>Ascomycota</taxon>
        <taxon>Saccharomycotina</taxon>
        <taxon>Pichiomycetes</taxon>
        <taxon>Pichiales</taxon>
        <taxon>Pichiaceae</taxon>
        <taxon>Komagataella</taxon>
    </lineage>
</organism>
<dbReference type="GO" id="GO:0005737">
    <property type="term" value="C:cytoplasm"/>
    <property type="evidence" value="ECO:0007669"/>
    <property type="project" value="UniProtKB-ARBA"/>
</dbReference>
<comment type="similarity">
    <text evidence="1">Belongs to the ATG14 family.</text>
</comment>
<evidence type="ECO:0000256" key="4">
    <source>
        <dbReference type="SAM" id="MobiDB-lite"/>
    </source>
</evidence>
<keyword evidence="6" id="KW-1185">Reference proteome</keyword>
<reference evidence="5 6" key="1">
    <citation type="journal article" date="2011" name="J. Biotechnol.">
        <title>High-quality genome sequence of Pichia pastoris CBS7435.</title>
        <authorList>
            <person name="Kuberl A."/>
            <person name="Schneider J."/>
            <person name="Thallinger G.G."/>
            <person name="Anderl I."/>
            <person name="Wibberg D."/>
            <person name="Hajek T."/>
            <person name="Jaenicke S."/>
            <person name="Brinkrolf K."/>
            <person name="Goesmann A."/>
            <person name="Szczepanowski R."/>
            <person name="Puhler A."/>
            <person name="Schwab H."/>
            <person name="Glieder A."/>
            <person name="Pichler H."/>
        </authorList>
    </citation>
    <scope>NUCLEOTIDE SEQUENCE [LARGE SCALE GENOMIC DNA]</scope>
    <source>
        <strain evidence="6">ATCC 76273 / CBS 7435 / CECT 11047 / NRRL Y-11430 / Wegner 21-1</strain>
    </source>
</reference>
<dbReference type="InterPro" id="IPR018791">
    <property type="entry name" value="UV_resistance/autophagy_Atg14"/>
</dbReference>
<reference evidence="5 6" key="3">
    <citation type="journal article" date="2016" name="FEMS Yeast Res.">
        <title>Curation of the genome annotation of Pichia pastoris (Komagataella phaffii) CBS7435 from gene level to protein function.</title>
        <authorList>
            <person name="Valli M."/>
            <person name="Tatto N.E."/>
            <person name="Peymann A."/>
            <person name="Gruber C."/>
            <person name="Landes N."/>
            <person name="Ekker H."/>
            <person name="Thallinger G.G."/>
            <person name="Mattanovich D."/>
            <person name="Gasser B."/>
            <person name="Graf A.B."/>
        </authorList>
    </citation>
    <scope>GENOME REANNOTATION</scope>
    <source>
        <strain evidence="5 6">ATCC 76273 / CBS 7435 / CECT 11047 / NRRL Y-11430 / Wegner 21-1</strain>
    </source>
</reference>
<dbReference type="EMBL" id="FR839630">
    <property type="protein sequence ID" value="CCA38976.1"/>
    <property type="molecule type" value="Genomic_DNA"/>
</dbReference>
<name>F2QU98_KOMPC</name>
<gene>
    <name evidence="5" type="ordered locus">PP7435_Chr3-0002</name>
</gene>
<dbReference type="Proteomes" id="UP000006853">
    <property type="component" value="Chromosome 3"/>
</dbReference>
<evidence type="ECO:0000313" key="5">
    <source>
        <dbReference type="EMBL" id="CCA38976.1"/>
    </source>
</evidence>
<reference key="2">
    <citation type="submission" date="2011-04" db="EMBL/GenBank/DDBJ databases">
        <title>High-quality genome sequence of Pichia pastoris CBS 7435.</title>
        <authorList>
            <person name="Kueberl A."/>
            <person name="Schneider J."/>
            <person name="Thallinger G.G."/>
            <person name="Anderl I."/>
            <person name="Wibberg D."/>
            <person name="Hajek T."/>
            <person name="Jaenicke S."/>
            <person name="Brinkrolf K."/>
            <person name="Goesmann A."/>
            <person name="Szczepanowski R."/>
            <person name="Puehler A."/>
            <person name="Schwab H."/>
            <person name="Glieder A."/>
            <person name="Pichler H."/>
        </authorList>
    </citation>
    <scope>NUCLEOTIDE SEQUENCE</scope>
    <source>
        <strain>CBS 7435</strain>
    </source>
</reference>
<dbReference type="AlphaFoldDB" id="F2QU98"/>
<dbReference type="HOGENOM" id="CLU_515898_0_0_1"/>
<dbReference type="Pfam" id="PF10186">
    <property type="entry name" value="ATG14"/>
    <property type="match status" value="1"/>
</dbReference>
<dbReference type="GO" id="GO:0032991">
    <property type="term" value="C:protein-containing complex"/>
    <property type="evidence" value="ECO:0007669"/>
    <property type="project" value="UniProtKB-ARBA"/>
</dbReference>
<evidence type="ECO:0000256" key="2">
    <source>
        <dbReference type="ARBA" id="ARBA00013807"/>
    </source>
</evidence>
<sequence length="528" mass="60494">MKESPKCGICDYSYTILTLGGMRTKSESVLVGLIPTVKSSHHGAKLIPNLLCSGCINYKLLKLETGLVELVSESSELVYRINTVLKNCLHYNLRGENQIESDLAHGVQNLYLGLLQVESHIILGRILRIESRCYKQEIRNSQLKQRIEKLLSKKRIREADIINLRSSVENAHKKRRMDQELSKCYIHQKLEFLEKSTSMARGNLLQTLVSVLQVSKSSNTQLRIRQVPVLHIQDILLYDRNTTNLSFQSILIFQQLTSRYLGIKLPFGIKIYSFDNQNQECEFQTMIGRESYWYFAGIPEDHEPSRDTIHCLSKAVSYIVLNFLTLNKQESTWNSDITLYDLFDINSFIWRIIGNKIECLTEETNGEKSLQRSFGLVPKPREPLPEDTESEQCLTENLYHDNKLYLKSKMISIKECGDLPSLNAKVYDFFQHQLKVIDDMTDKYSLKDVSKTANSSRIITEATPGIKVVASLKHTSGEEVSNSPRFHLNSTLEAPTNDFNVSKESDRIGADSNILKAQDEKWEIVELQ</sequence>
<keyword evidence="3" id="KW-0175">Coiled coil</keyword>
<evidence type="ECO:0000313" key="6">
    <source>
        <dbReference type="Proteomes" id="UP000006853"/>
    </source>
</evidence>
<protein>
    <recommendedName>
        <fullName evidence="2">Autophagy-related protein 14</fullName>
    </recommendedName>
</protein>